<comment type="caution">
    <text evidence="14">The sequence shown here is derived from an EMBL/GenBank/DDBJ whole genome shotgun (WGS) entry which is preliminary data.</text>
</comment>
<evidence type="ECO:0000256" key="11">
    <source>
        <dbReference type="ARBA" id="ARBA00023136"/>
    </source>
</evidence>
<dbReference type="GO" id="GO:0070762">
    <property type="term" value="C:nuclear pore transmembrane ring"/>
    <property type="evidence" value="ECO:0007669"/>
    <property type="project" value="TreeGrafter"/>
</dbReference>
<comment type="subcellular location">
    <subcellularLocation>
        <location evidence="1">Nucleus membrane</location>
        <topology evidence="1">Multi-pass membrane protein</topology>
    </subcellularLocation>
    <subcellularLocation>
        <location evidence="2">Nucleus</location>
        <location evidence="2">Nuclear pore complex</location>
    </subcellularLocation>
</comment>
<evidence type="ECO:0000256" key="9">
    <source>
        <dbReference type="ARBA" id="ARBA00023010"/>
    </source>
</evidence>
<evidence type="ECO:0000256" key="5">
    <source>
        <dbReference type="ARBA" id="ARBA00022692"/>
    </source>
</evidence>
<dbReference type="GO" id="GO:0015031">
    <property type="term" value="P:protein transport"/>
    <property type="evidence" value="ECO:0007669"/>
    <property type="project" value="UniProtKB-KW"/>
</dbReference>
<evidence type="ECO:0000256" key="4">
    <source>
        <dbReference type="ARBA" id="ARBA00022448"/>
    </source>
</evidence>
<dbReference type="Pfam" id="PF09531">
    <property type="entry name" value="Ndc1_Nup"/>
    <property type="match status" value="1"/>
</dbReference>
<proteinExistence type="inferred from homology"/>
<dbReference type="Proteomes" id="UP000791440">
    <property type="component" value="Unassembled WGS sequence"/>
</dbReference>
<feature type="transmembrane region" description="Helical" evidence="13">
    <location>
        <begin position="12"/>
        <end position="34"/>
    </location>
</feature>
<dbReference type="PANTHER" id="PTHR13269:SF6">
    <property type="entry name" value="NUCLEOPORIN NDC1"/>
    <property type="match status" value="1"/>
</dbReference>
<evidence type="ECO:0000256" key="1">
    <source>
        <dbReference type="ARBA" id="ARBA00004232"/>
    </source>
</evidence>
<protein>
    <recommendedName>
        <fullName evidence="16">Nucleoporin Ndc1</fullName>
    </recommendedName>
</protein>
<keyword evidence="11 13" id="KW-0472">Membrane</keyword>
<evidence type="ECO:0000256" key="2">
    <source>
        <dbReference type="ARBA" id="ARBA00004567"/>
    </source>
</evidence>
<feature type="transmembrane region" description="Helical" evidence="13">
    <location>
        <begin position="152"/>
        <end position="172"/>
    </location>
</feature>
<feature type="transmembrane region" description="Helical" evidence="13">
    <location>
        <begin position="96"/>
        <end position="116"/>
    </location>
</feature>
<keyword evidence="7" id="KW-0653">Protein transport</keyword>
<accession>A0A921YLF3</accession>
<keyword evidence="9" id="KW-0811">Translocation</keyword>
<evidence type="ECO:0000256" key="12">
    <source>
        <dbReference type="ARBA" id="ARBA00023242"/>
    </source>
</evidence>
<dbReference type="GO" id="GO:0031965">
    <property type="term" value="C:nuclear membrane"/>
    <property type="evidence" value="ECO:0007669"/>
    <property type="project" value="UniProtKB-SubCell"/>
</dbReference>
<organism evidence="14 15">
    <name type="scientific">Manduca sexta</name>
    <name type="common">Tobacco hawkmoth</name>
    <name type="synonym">Tobacco hornworm</name>
    <dbReference type="NCBI Taxonomy" id="7130"/>
    <lineage>
        <taxon>Eukaryota</taxon>
        <taxon>Metazoa</taxon>
        <taxon>Ecdysozoa</taxon>
        <taxon>Arthropoda</taxon>
        <taxon>Hexapoda</taxon>
        <taxon>Insecta</taxon>
        <taxon>Pterygota</taxon>
        <taxon>Neoptera</taxon>
        <taxon>Endopterygota</taxon>
        <taxon>Lepidoptera</taxon>
        <taxon>Glossata</taxon>
        <taxon>Ditrysia</taxon>
        <taxon>Bombycoidea</taxon>
        <taxon>Sphingidae</taxon>
        <taxon>Sphinginae</taxon>
        <taxon>Sphingini</taxon>
        <taxon>Manduca</taxon>
    </lineage>
</organism>
<evidence type="ECO:0000313" key="14">
    <source>
        <dbReference type="EMBL" id="KAG6441340.1"/>
    </source>
</evidence>
<evidence type="ECO:0000256" key="8">
    <source>
        <dbReference type="ARBA" id="ARBA00022989"/>
    </source>
</evidence>
<comment type="similarity">
    <text evidence="3">Belongs to the NDC1 family.</text>
</comment>
<evidence type="ECO:0000256" key="7">
    <source>
        <dbReference type="ARBA" id="ARBA00022927"/>
    </source>
</evidence>
<keyword evidence="15" id="KW-1185">Reference proteome</keyword>
<name>A0A921YLF3_MANSE</name>
<evidence type="ECO:0000256" key="13">
    <source>
        <dbReference type="SAM" id="Phobius"/>
    </source>
</evidence>
<keyword evidence="4" id="KW-0813">Transport</keyword>
<evidence type="ECO:0008006" key="16">
    <source>
        <dbReference type="Google" id="ProtNLM"/>
    </source>
</evidence>
<feature type="transmembrane region" description="Helical" evidence="13">
    <location>
        <begin position="193"/>
        <end position="212"/>
    </location>
</feature>
<dbReference type="GO" id="GO:0030674">
    <property type="term" value="F:protein-macromolecule adaptor activity"/>
    <property type="evidence" value="ECO:0007669"/>
    <property type="project" value="TreeGrafter"/>
</dbReference>
<evidence type="ECO:0000256" key="10">
    <source>
        <dbReference type="ARBA" id="ARBA00023132"/>
    </source>
</evidence>
<feature type="transmembrane region" description="Helical" evidence="13">
    <location>
        <begin position="242"/>
        <end position="262"/>
    </location>
</feature>
<dbReference type="GO" id="GO:0051028">
    <property type="term" value="P:mRNA transport"/>
    <property type="evidence" value="ECO:0007669"/>
    <property type="project" value="UniProtKB-KW"/>
</dbReference>
<reference evidence="14" key="2">
    <citation type="submission" date="2020-12" db="EMBL/GenBank/DDBJ databases">
        <authorList>
            <person name="Kanost M."/>
        </authorList>
    </citation>
    <scope>NUCLEOTIDE SEQUENCE</scope>
</reference>
<reference evidence="14" key="1">
    <citation type="journal article" date="2016" name="Insect Biochem. Mol. Biol.">
        <title>Multifaceted biological insights from a draft genome sequence of the tobacco hornworm moth, Manduca sexta.</title>
        <authorList>
            <person name="Kanost M.R."/>
            <person name="Arrese E.L."/>
            <person name="Cao X."/>
            <person name="Chen Y.R."/>
            <person name="Chellapilla S."/>
            <person name="Goldsmith M.R."/>
            <person name="Grosse-Wilde E."/>
            <person name="Heckel D.G."/>
            <person name="Herndon N."/>
            <person name="Jiang H."/>
            <person name="Papanicolaou A."/>
            <person name="Qu J."/>
            <person name="Soulages J.L."/>
            <person name="Vogel H."/>
            <person name="Walters J."/>
            <person name="Waterhouse R.M."/>
            <person name="Ahn S.J."/>
            <person name="Almeida F.C."/>
            <person name="An C."/>
            <person name="Aqrawi P."/>
            <person name="Bretschneider A."/>
            <person name="Bryant W.B."/>
            <person name="Bucks S."/>
            <person name="Chao H."/>
            <person name="Chevignon G."/>
            <person name="Christen J.M."/>
            <person name="Clarke D.F."/>
            <person name="Dittmer N.T."/>
            <person name="Ferguson L.C.F."/>
            <person name="Garavelou S."/>
            <person name="Gordon K.H.J."/>
            <person name="Gunaratna R.T."/>
            <person name="Han Y."/>
            <person name="Hauser F."/>
            <person name="He Y."/>
            <person name="Heidel-Fischer H."/>
            <person name="Hirsh A."/>
            <person name="Hu Y."/>
            <person name="Jiang H."/>
            <person name="Kalra D."/>
            <person name="Klinner C."/>
            <person name="Konig C."/>
            <person name="Kovar C."/>
            <person name="Kroll A.R."/>
            <person name="Kuwar S.S."/>
            <person name="Lee S.L."/>
            <person name="Lehman R."/>
            <person name="Li K."/>
            <person name="Li Z."/>
            <person name="Liang H."/>
            <person name="Lovelace S."/>
            <person name="Lu Z."/>
            <person name="Mansfield J.H."/>
            <person name="McCulloch K.J."/>
            <person name="Mathew T."/>
            <person name="Morton B."/>
            <person name="Muzny D.M."/>
            <person name="Neunemann D."/>
            <person name="Ongeri F."/>
            <person name="Pauchet Y."/>
            <person name="Pu L.L."/>
            <person name="Pyrousis I."/>
            <person name="Rao X.J."/>
            <person name="Redding A."/>
            <person name="Roesel C."/>
            <person name="Sanchez-Gracia A."/>
            <person name="Schaack S."/>
            <person name="Shukla A."/>
            <person name="Tetreau G."/>
            <person name="Wang Y."/>
            <person name="Xiong G.H."/>
            <person name="Traut W."/>
            <person name="Walsh T.K."/>
            <person name="Worley K.C."/>
            <person name="Wu D."/>
            <person name="Wu W."/>
            <person name="Wu Y.Q."/>
            <person name="Zhang X."/>
            <person name="Zou Z."/>
            <person name="Zucker H."/>
            <person name="Briscoe A.D."/>
            <person name="Burmester T."/>
            <person name="Clem R.J."/>
            <person name="Feyereisen R."/>
            <person name="Grimmelikhuijzen C.J.P."/>
            <person name="Hamodrakas S.J."/>
            <person name="Hansson B.S."/>
            <person name="Huguet E."/>
            <person name="Jermiin L.S."/>
            <person name="Lan Q."/>
            <person name="Lehman H.K."/>
            <person name="Lorenzen M."/>
            <person name="Merzendorfer H."/>
            <person name="Michalopoulos I."/>
            <person name="Morton D.B."/>
            <person name="Muthukrishnan S."/>
            <person name="Oakeshott J.G."/>
            <person name="Palmer W."/>
            <person name="Park Y."/>
            <person name="Passarelli A.L."/>
            <person name="Rozas J."/>
            <person name="Schwartz L.M."/>
            <person name="Smith W."/>
            <person name="Southgate A."/>
            <person name="Vilcinskas A."/>
            <person name="Vogt R."/>
            <person name="Wang P."/>
            <person name="Werren J."/>
            <person name="Yu X.Q."/>
            <person name="Zhou J.J."/>
            <person name="Brown S.J."/>
            <person name="Scherer S.E."/>
            <person name="Richards S."/>
            <person name="Blissard G.W."/>
        </authorList>
    </citation>
    <scope>NUCLEOTIDE SEQUENCE</scope>
</reference>
<keyword evidence="10" id="KW-0906">Nuclear pore complex</keyword>
<dbReference type="EMBL" id="JH668285">
    <property type="protein sequence ID" value="KAG6441340.1"/>
    <property type="molecule type" value="Genomic_DNA"/>
</dbReference>
<feature type="transmembrane region" description="Helical" evidence="13">
    <location>
        <begin position="54"/>
        <end position="75"/>
    </location>
</feature>
<keyword evidence="5 13" id="KW-0812">Transmembrane</keyword>
<keyword evidence="8 13" id="KW-1133">Transmembrane helix</keyword>
<dbReference type="PANTHER" id="PTHR13269">
    <property type="entry name" value="NUCLEOPORIN NDC1"/>
    <property type="match status" value="1"/>
</dbReference>
<evidence type="ECO:0000256" key="3">
    <source>
        <dbReference type="ARBA" id="ARBA00005760"/>
    </source>
</evidence>
<evidence type="ECO:0000256" key="6">
    <source>
        <dbReference type="ARBA" id="ARBA00022816"/>
    </source>
</evidence>
<evidence type="ECO:0000313" key="15">
    <source>
        <dbReference type="Proteomes" id="UP000791440"/>
    </source>
</evidence>
<dbReference type="InterPro" id="IPR019049">
    <property type="entry name" value="Nucleoporin_prot_Ndc1/Nup"/>
</dbReference>
<sequence length="559" mass="64948">MVTKNDIFSHRLIISVLWNIAMQILLAIVLVWLIQIDLVHPMTWISSTISYIFSWKMFFNIILLGLVSFFQAYIYGSYYMTPMPKYFTRFSMFMNIFSLQNFILSILYALSGYFTMSLYSSLSKTDILKKKCVTYDGQCLVESGLFIQFGGMWMGLYYLMNVHVFNVSTLVFSHMYQGKFQQMKLAINNILSLGFKNSIPPVIYYCLFYYVWGNKPRSAVSEVYNSYLEDPPLDNIFNLFRSGIWISLWLYTSLFFISMYIMKSTFNFILTEPMNFPIESNTHMTIYDALSQRYQFCEYLGAQDLKIMSLSDPARRLQIFTLSQPGGHPKNWNNLLDQCLHIINDFSRQLDTLNHNEQQEIEVSNRNNILNARPHSDRSYDGIRNMAHSPELLHLKNHNKTPAEDSFAVIMEDECKNILNRICQMPGISFFFGELTDTKLKYLLVQAQPVVWVCEGLAFMAAASLKEDKYGVVQNDLAKVITALINLKQNLEKLTKPGLMSRKHVLNDAYAIKMRAALFSSVKRSIYKLVITFSKYMHEIPLDRDVQLAIQPYLLLKEA</sequence>
<keyword evidence="12" id="KW-0539">Nucleus</keyword>
<dbReference type="AlphaFoldDB" id="A0A921YLF3"/>
<dbReference type="GO" id="GO:0006999">
    <property type="term" value="P:nuclear pore organization"/>
    <property type="evidence" value="ECO:0007669"/>
    <property type="project" value="TreeGrafter"/>
</dbReference>
<keyword evidence="6" id="KW-0509">mRNA transport</keyword>
<gene>
    <name evidence="14" type="ORF">O3G_MSEX001730</name>
</gene>